<comment type="subcellular location">
    <subcellularLocation>
        <location evidence="2">Cell membrane</location>
        <topology evidence="2">Multi-pass membrane protein</topology>
    </subcellularLocation>
    <subcellularLocation>
        <location evidence="1">Secreted</location>
    </subcellularLocation>
</comment>
<keyword evidence="7 15" id="KW-0732">Signal</keyword>
<keyword evidence="4" id="KW-0964">Secreted</keyword>
<dbReference type="Gene3D" id="2.60.220.50">
    <property type="match status" value="1"/>
</dbReference>
<comment type="caution">
    <text evidence="13">Lacks conserved residue(s) required for the propagation of feature annotation.</text>
</comment>
<dbReference type="SMART" id="SM00179">
    <property type="entry name" value="EGF_CA"/>
    <property type="match status" value="2"/>
</dbReference>
<dbReference type="PROSITE" id="PS01186">
    <property type="entry name" value="EGF_2"/>
    <property type="match status" value="1"/>
</dbReference>
<dbReference type="InterPro" id="IPR000742">
    <property type="entry name" value="EGF"/>
</dbReference>
<evidence type="ECO:0000256" key="1">
    <source>
        <dbReference type="ARBA" id="ARBA00004613"/>
    </source>
</evidence>
<dbReference type="SMART" id="SM00303">
    <property type="entry name" value="GPS"/>
    <property type="match status" value="1"/>
</dbReference>
<keyword evidence="5 13" id="KW-0245">EGF-like domain</keyword>
<evidence type="ECO:0000313" key="18">
    <source>
        <dbReference type="EMBL" id="KAL0974242.1"/>
    </source>
</evidence>
<dbReference type="GO" id="GO:0005886">
    <property type="term" value="C:plasma membrane"/>
    <property type="evidence" value="ECO:0007669"/>
    <property type="project" value="UniProtKB-SubCell"/>
</dbReference>
<feature type="chain" id="PRO_5044832527" evidence="15">
    <location>
        <begin position="19"/>
        <end position="406"/>
    </location>
</feature>
<evidence type="ECO:0000259" key="16">
    <source>
        <dbReference type="PROSITE" id="PS50026"/>
    </source>
</evidence>
<keyword evidence="6 14" id="KW-0812">Transmembrane</keyword>
<evidence type="ECO:0000256" key="13">
    <source>
        <dbReference type="PROSITE-ProRule" id="PRU00076"/>
    </source>
</evidence>
<evidence type="ECO:0000256" key="14">
    <source>
        <dbReference type="SAM" id="Phobius"/>
    </source>
</evidence>
<sequence>MGAILFIWILALFKTCGADGCLNVKTASSTSTCFAINECQNQFVCRRGRCINTTGNFYCDCHPGYKSLATEFCRDIDECLNKTACLNRKCINTPGGYYCTQRNGKELSCDQFEKQPGQTLPGFDNLLTLMKDNCLMLRNSSSTGPKGETLTGERLLEVLVNATDEIQLALLNKSHRGGSDVTNFLQTIEVSIRLIAPQLKENFTRMVTNYTEAEILVNRDRTQPKGPVSLINEKAQLDTTWETVAGDEQNYPGSAFVILLSFKTLNMLNVSSSLQSQQLMSDVITVSISNPNSENLLQPVQLTFSHLQSSDMEPDCVYWSEEDGLGVWSGQGCTRVMSNSTHTICSCDHLSSFTVIEGIQSNGLSTVMWVCLLVALACVILSLITTMWCRSVSLHQLQQPGKCMYL</sequence>
<dbReference type="InterPro" id="IPR046338">
    <property type="entry name" value="GAIN_dom_sf"/>
</dbReference>
<dbReference type="Pfam" id="PF01825">
    <property type="entry name" value="GPS"/>
    <property type="match status" value="1"/>
</dbReference>
<keyword evidence="19" id="KW-1185">Reference proteome</keyword>
<dbReference type="PROSITE" id="PS01187">
    <property type="entry name" value="EGF_CA"/>
    <property type="match status" value="1"/>
</dbReference>
<dbReference type="Proteomes" id="UP001557470">
    <property type="component" value="Unassembled WGS sequence"/>
</dbReference>
<evidence type="ECO:0000313" key="19">
    <source>
        <dbReference type="Proteomes" id="UP001557470"/>
    </source>
</evidence>
<evidence type="ECO:0000256" key="6">
    <source>
        <dbReference type="ARBA" id="ARBA00022692"/>
    </source>
</evidence>
<dbReference type="GO" id="GO:0005576">
    <property type="term" value="C:extracellular region"/>
    <property type="evidence" value="ECO:0007669"/>
    <property type="project" value="UniProtKB-SubCell"/>
</dbReference>
<keyword evidence="12" id="KW-0325">Glycoprotein</keyword>
<dbReference type="EMBL" id="JAGEUA010000006">
    <property type="protein sequence ID" value="KAL0974242.1"/>
    <property type="molecule type" value="Genomic_DNA"/>
</dbReference>
<dbReference type="InterPro" id="IPR000203">
    <property type="entry name" value="GPS"/>
</dbReference>
<feature type="transmembrane region" description="Helical" evidence="14">
    <location>
        <begin position="367"/>
        <end position="389"/>
    </location>
</feature>
<dbReference type="AlphaFoldDB" id="A0ABD0X793"/>
<dbReference type="InterPro" id="IPR057244">
    <property type="entry name" value="GAIN_B"/>
</dbReference>
<dbReference type="SMART" id="SM00181">
    <property type="entry name" value="EGF"/>
    <property type="match status" value="2"/>
</dbReference>
<evidence type="ECO:0000256" key="3">
    <source>
        <dbReference type="ARBA" id="ARBA00022475"/>
    </source>
</evidence>
<keyword evidence="9 14" id="KW-1133">Transmembrane helix</keyword>
<proteinExistence type="predicted"/>
<organism evidence="18 19">
    <name type="scientific">Umbra pygmaea</name>
    <name type="common">Eastern mudminnow</name>
    <dbReference type="NCBI Taxonomy" id="75934"/>
    <lineage>
        <taxon>Eukaryota</taxon>
        <taxon>Metazoa</taxon>
        <taxon>Chordata</taxon>
        <taxon>Craniata</taxon>
        <taxon>Vertebrata</taxon>
        <taxon>Euteleostomi</taxon>
        <taxon>Actinopterygii</taxon>
        <taxon>Neopterygii</taxon>
        <taxon>Teleostei</taxon>
        <taxon>Protacanthopterygii</taxon>
        <taxon>Esociformes</taxon>
        <taxon>Umbridae</taxon>
        <taxon>Umbra</taxon>
    </lineage>
</organism>
<dbReference type="InterPro" id="IPR000152">
    <property type="entry name" value="EGF-type_Asp/Asn_hydroxyl_site"/>
</dbReference>
<keyword evidence="10 14" id="KW-0472">Membrane</keyword>
<dbReference type="PROSITE" id="PS50026">
    <property type="entry name" value="EGF_3"/>
    <property type="match status" value="1"/>
</dbReference>
<dbReference type="CDD" id="cd00054">
    <property type="entry name" value="EGF_CA"/>
    <property type="match status" value="2"/>
</dbReference>
<feature type="signal peptide" evidence="15">
    <location>
        <begin position="1"/>
        <end position="18"/>
    </location>
</feature>
<accession>A0ABD0X793</accession>
<evidence type="ECO:0000256" key="7">
    <source>
        <dbReference type="ARBA" id="ARBA00022729"/>
    </source>
</evidence>
<dbReference type="SUPFAM" id="SSF57196">
    <property type="entry name" value="EGF/Laminin"/>
    <property type="match status" value="1"/>
</dbReference>
<evidence type="ECO:0000256" key="12">
    <source>
        <dbReference type="ARBA" id="ARBA00023180"/>
    </source>
</evidence>
<evidence type="ECO:0000256" key="5">
    <source>
        <dbReference type="ARBA" id="ARBA00022536"/>
    </source>
</evidence>
<dbReference type="InterPro" id="IPR001881">
    <property type="entry name" value="EGF-like_Ca-bd_dom"/>
</dbReference>
<keyword evidence="3" id="KW-1003">Cell membrane</keyword>
<gene>
    <name evidence="18" type="ORF">UPYG_G00217630</name>
</gene>
<dbReference type="InterPro" id="IPR018097">
    <property type="entry name" value="EGF_Ca-bd_CS"/>
</dbReference>
<reference evidence="18 19" key="1">
    <citation type="submission" date="2024-06" db="EMBL/GenBank/DDBJ databases">
        <authorList>
            <person name="Pan Q."/>
            <person name="Wen M."/>
            <person name="Jouanno E."/>
            <person name="Zahm M."/>
            <person name="Klopp C."/>
            <person name="Cabau C."/>
            <person name="Louis A."/>
            <person name="Berthelot C."/>
            <person name="Parey E."/>
            <person name="Roest Crollius H."/>
            <person name="Montfort J."/>
            <person name="Robinson-Rechavi M."/>
            <person name="Bouchez O."/>
            <person name="Lampietro C."/>
            <person name="Lopez Roques C."/>
            <person name="Donnadieu C."/>
            <person name="Postlethwait J."/>
            <person name="Bobe J."/>
            <person name="Verreycken H."/>
            <person name="Guiguen Y."/>
        </authorList>
    </citation>
    <scope>NUCLEOTIDE SEQUENCE [LARGE SCALE GENOMIC DNA]</scope>
    <source>
        <strain evidence="18">Up_M1</strain>
        <tissue evidence="18">Testis</tissue>
    </source>
</reference>
<evidence type="ECO:0000259" key="17">
    <source>
        <dbReference type="PROSITE" id="PS50221"/>
    </source>
</evidence>
<keyword evidence="11" id="KW-1015">Disulfide bond</keyword>
<evidence type="ECO:0000256" key="9">
    <source>
        <dbReference type="ARBA" id="ARBA00022989"/>
    </source>
</evidence>
<dbReference type="PROSITE" id="PS50221">
    <property type="entry name" value="GAIN_B"/>
    <property type="match status" value="1"/>
</dbReference>
<dbReference type="PROSITE" id="PS00010">
    <property type="entry name" value="ASX_HYDROXYL"/>
    <property type="match status" value="1"/>
</dbReference>
<name>A0ABD0X793_UMBPY</name>
<feature type="domain" description="GAIN-B" evidence="17">
    <location>
        <begin position="212"/>
        <end position="363"/>
    </location>
</feature>
<protein>
    <submittedName>
        <fullName evidence="18">Uncharacterized protein</fullName>
    </submittedName>
</protein>
<evidence type="ECO:0000256" key="2">
    <source>
        <dbReference type="ARBA" id="ARBA00004651"/>
    </source>
</evidence>
<dbReference type="PANTHER" id="PTHR12011:SF433">
    <property type="entry name" value="ADHESION G PROTEIN-COUPLED RECEPTOR E1-LIKE-RELATED"/>
    <property type="match status" value="1"/>
</dbReference>
<evidence type="ECO:0000256" key="15">
    <source>
        <dbReference type="SAM" id="SignalP"/>
    </source>
</evidence>
<evidence type="ECO:0000256" key="10">
    <source>
        <dbReference type="ARBA" id="ARBA00023136"/>
    </source>
</evidence>
<keyword evidence="8" id="KW-0677">Repeat</keyword>
<evidence type="ECO:0000256" key="4">
    <source>
        <dbReference type="ARBA" id="ARBA00022525"/>
    </source>
</evidence>
<dbReference type="FunFam" id="2.10.25.10:FF:000014">
    <property type="entry name" value="Latent-transforming growth factor beta-binding protein 3"/>
    <property type="match status" value="1"/>
</dbReference>
<dbReference type="PANTHER" id="PTHR12011">
    <property type="entry name" value="ADHESION G-PROTEIN COUPLED RECEPTOR"/>
    <property type="match status" value="1"/>
</dbReference>
<feature type="domain" description="EGF-like" evidence="16">
    <location>
        <begin position="35"/>
        <end position="74"/>
    </location>
</feature>
<dbReference type="Gene3D" id="2.10.25.10">
    <property type="entry name" value="Laminin"/>
    <property type="match status" value="2"/>
</dbReference>
<dbReference type="InterPro" id="IPR049883">
    <property type="entry name" value="NOTCH1_EGF-like"/>
</dbReference>
<evidence type="ECO:0000256" key="8">
    <source>
        <dbReference type="ARBA" id="ARBA00022737"/>
    </source>
</evidence>
<evidence type="ECO:0000256" key="11">
    <source>
        <dbReference type="ARBA" id="ARBA00023157"/>
    </source>
</evidence>
<dbReference type="Pfam" id="PF07645">
    <property type="entry name" value="EGF_CA"/>
    <property type="match status" value="2"/>
</dbReference>
<comment type="caution">
    <text evidence="18">The sequence shown here is derived from an EMBL/GenBank/DDBJ whole genome shotgun (WGS) entry which is preliminary data.</text>
</comment>